<evidence type="ECO:0000313" key="2">
    <source>
        <dbReference type="Proteomes" id="UP000320055"/>
    </source>
</evidence>
<dbReference type="EMBL" id="CAACVJ010000057">
    <property type="protein sequence ID" value="VEP12437.1"/>
    <property type="molecule type" value="Genomic_DNA"/>
</dbReference>
<sequence length="47" mass="5240">MSLFAYIEAAQLSKQRIEHCKKIDPATQVQLKLKLLQVLAQTGINGT</sequence>
<name>A0A563VM51_9CYAN</name>
<keyword evidence="2" id="KW-1185">Reference proteome</keyword>
<dbReference type="RefSeq" id="WP_186375813.1">
    <property type="nucleotide sequence ID" value="NZ_LR213777.1"/>
</dbReference>
<gene>
    <name evidence="1" type="ORF">H1P_150001</name>
</gene>
<dbReference type="AlphaFoldDB" id="A0A563VM51"/>
<accession>A0A563VM51</accession>
<reference evidence="1 2" key="1">
    <citation type="submission" date="2019-01" db="EMBL/GenBank/DDBJ databases">
        <authorList>
            <person name="Brito A."/>
        </authorList>
    </citation>
    <scope>NUCLEOTIDE SEQUENCE [LARGE SCALE GENOMIC DNA]</scope>
    <source>
        <strain evidence="1">1</strain>
    </source>
</reference>
<evidence type="ECO:0000313" key="1">
    <source>
        <dbReference type="EMBL" id="VEP12437.1"/>
    </source>
</evidence>
<protein>
    <submittedName>
        <fullName evidence="1">Uncharacterized protein</fullName>
    </submittedName>
</protein>
<proteinExistence type="predicted"/>
<dbReference type="Proteomes" id="UP000320055">
    <property type="component" value="Unassembled WGS sequence"/>
</dbReference>
<organism evidence="1 2">
    <name type="scientific">Hyella patelloides LEGE 07179</name>
    <dbReference type="NCBI Taxonomy" id="945734"/>
    <lineage>
        <taxon>Bacteria</taxon>
        <taxon>Bacillati</taxon>
        <taxon>Cyanobacteriota</taxon>
        <taxon>Cyanophyceae</taxon>
        <taxon>Pleurocapsales</taxon>
        <taxon>Hyellaceae</taxon>
        <taxon>Hyella</taxon>
    </lineage>
</organism>